<gene>
    <name evidence="1" type="ORF">GXW78_07865</name>
</gene>
<sequence length="190" mass="21251">MTTPLDVLAFWFSDGPDTYRDAWFKRDDAFDTEIRDRFSVLAASARTDALASWRDQAAGVLALSLLLDQFPRNIHRGSAEAFAGDALMRDIARDAVLTRRIDVGLTPVQRMFLYLPFEHSEAMADQDLSVTLFEGLRDDPRMAAAGGAIDYAWRHRVVIQRFGRFPHRNAALGRASTAAERTWLDAGGGF</sequence>
<dbReference type="InterPro" id="IPR011990">
    <property type="entry name" value="TPR-like_helical_dom_sf"/>
</dbReference>
<accession>A0ABS5EFW9</accession>
<dbReference type="InterPro" id="IPR010323">
    <property type="entry name" value="DUF924"/>
</dbReference>
<dbReference type="Gene3D" id="1.25.40.10">
    <property type="entry name" value="Tetratricopeptide repeat domain"/>
    <property type="match status" value="1"/>
</dbReference>
<reference evidence="2" key="1">
    <citation type="journal article" date="2021" name="Syst. Appl. Microbiol.">
        <title>Roseomonas hellenica sp. nov., isolated from roots of wild-growing Alkanna tinctoria.</title>
        <authorList>
            <person name="Rat A."/>
            <person name="Naranjo H.D."/>
            <person name="Lebbe L."/>
            <person name="Cnockaert M."/>
            <person name="Krigas N."/>
            <person name="Grigoriadou K."/>
            <person name="Maloupa E."/>
            <person name="Willems A."/>
        </authorList>
    </citation>
    <scope>NUCLEOTIDE SEQUENCE [LARGE SCALE GENOMIC DNA]</scope>
    <source>
        <strain evidence="2">LMG 31159</strain>
    </source>
</reference>
<comment type="caution">
    <text evidence="1">The sequence shown here is derived from an EMBL/GenBank/DDBJ whole genome shotgun (WGS) entry which is preliminary data.</text>
</comment>
<dbReference type="Proteomes" id="UP000698752">
    <property type="component" value="Unassembled WGS sequence"/>
</dbReference>
<protein>
    <submittedName>
        <fullName evidence="1">DUF924 domain-containing protein</fullName>
    </submittedName>
</protein>
<dbReference type="RefSeq" id="WP_211867633.1">
    <property type="nucleotide sequence ID" value="NZ_JAAEDI010000007.1"/>
</dbReference>
<organism evidence="1 2">
    <name type="scientific">Neoroseomonas terrae</name>
    <dbReference type="NCBI Taxonomy" id="424799"/>
    <lineage>
        <taxon>Bacteria</taxon>
        <taxon>Pseudomonadati</taxon>
        <taxon>Pseudomonadota</taxon>
        <taxon>Alphaproteobacteria</taxon>
        <taxon>Acetobacterales</taxon>
        <taxon>Acetobacteraceae</taxon>
        <taxon>Neoroseomonas</taxon>
    </lineage>
</organism>
<proteinExistence type="predicted"/>
<dbReference type="Gene3D" id="1.20.58.320">
    <property type="entry name" value="TPR-like"/>
    <property type="match status" value="1"/>
</dbReference>
<name>A0ABS5EFW9_9PROT</name>
<dbReference type="Pfam" id="PF06041">
    <property type="entry name" value="DUF924"/>
    <property type="match status" value="1"/>
</dbReference>
<evidence type="ECO:0000313" key="1">
    <source>
        <dbReference type="EMBL" id="MBR0649572.1"/>
    </source>
</evidence>
<evidence type="ECO:0000313" key="2">
    <source>
        <dbReference type="Proteomes" id="UP000698752"/>
    </source>
</evidence>
<keyword evidence="2" id="KW-1185">Reference proteome</keyword>
<dbReference type="SUPFAM" id="SSF48452">
    <property type="entry name" value="TPR-like"/>
    <property type="match status" value="1"/>
</dbReference>
<dbReference type="EMBL" id="JAAEDI010000007">
    <property type="protein sequence ID" value="MBR0649572.1"/>
    <property type="molecule type" value="Genomic_DNA"/>
</dbReference>